<accession>A0AA93BYE7</accession>
<evidence type="ECO:0000313" key="1">
    <source>
        <dbReference type="EMBL" id="RJF58558.1"/>
    </source>
</evidence>
<dbReference type="Proteomes" id="UP000284338">
    <property type="component" value="Unassembled WGS sequence"/>
</dbReference>
<gene>
    <name evidence="1" type="ORF">D4100_07365</name>
</gene>
<comment type="caution">
    <text evidence="1">The sequence shown here is derived from an EMBL/GenBank/DDBJ whole genome shotgun (WGS) entry which is preliminary data.</text>
</comment>
<reference evidence="1 2" key="1">
    <citation type="submission" date="2018-09" db="EMBL/GenBank/DDBJ databases">
        <title>Draft genome of a novel serratia sp. strain with antifungal activity.</title>
        <authorList>
            <person name="Dichmann S.I."/>
            <person name="Park B.P."/>
            <person name="Pathiraja D."/>
            <person name="Choi I.-G."/>
            <person name="Stougaard P."/>
            <person name="Hennessy R.C."/>
        </authorList>
    </citation>
    <scope>NUCLEOTIDE SEQUENCE [LARGE SCALE GENOMIC DNA]</scope>
    <source>
        <strain evidence="1 2">S40</strain>
    </source>
</reference>
<protein>
    <submittedName>
        <fullName evidence="1">Uncharacterized protein</fullName>
    </submittedName>
</protein>
<evidence type="ECO:0000313" key="2">
    <source>
        <dbReference type="Proteomes" id="UP000284338"/>
    </source>
</evidence>
<dbReference type="AlphaFoldDB" id="A0AA93BYE7"/>
<organism evidence="1 2">
    <name type="scientific">Serratia inhibens</name>
    <dbReference type="NCBI Taxonomy" id="2338073"/>
    <lineage>
        <taxon>Bacteria</taxon>
        <taxon>Pseudomonadati</taxon>
        <taxon>Pseudomonadota</taxon>
        <taxon>Gammaproteobacteria</taxon>
        <taxon>Enterobacterales</taxon>
        <taxon>Yersiniaceae</taxon>
        <taxon>Serratia</taxon>
    </lineage>
</organism>
<sequence length="970" mass="108656">MSKENALFQRVRDDISFDTLWRQVTEIIEPLSGNLWTDTGDHDPGMTLLQALTWNSADLSYRASLSLNDLLTRAGQENLFPADFGPHQVLTCNTVTEEDYRRALRDLHGRDVAIAGGAPDFLFQDARLIKEPQESRFHWWYDAEKREYSFAEPTKVGSEGQQEMTLRGNYWLYLLPTRYTLTLSSDERTKVERYLADFLANHRNLGEKVSRILWLEPAAFSPQITLELSDDVRDVNQIVAQVFQVTGELLLPPARRYTGEELGKLGYGSEEIFEGPFLQYGWQRDSAALISDKGITLNLSLLFNRLLDIDGVAGVMRFSAGSLPAQITAEGGDAWSWQVASGFFPQLWGDDPLTLLTSQSSPLTLIAKGGINERAEHDKVAAYLSTPPPQPTAPVVMPAGRLRDLAAYTPAGQRLPECYQLQRPDEVIDDRVRELHQFLLPADQQLADGCAELALLPHLLAFTERDKTNLIRGTLWPYAKDSVNQQVHQDYAAELTQFQQQDAAIFSDDGGALNSENFYRELDYLQYLLGYFGTRRAPRPLTLDLADFLATQRAYLAQQPSLGYDRINIRVDRVSALQKRIAARIGLNSECFADNPDLSQLPFYLIEHRQLLPLMPDAAFTDEKTPDNFSIAGQQVTLTQKGSAGKIVQGQLVDLILIEESSKRNVSRQLVIATSGDSFTLSTANSKQLANNLHNLQAAWAGKNLRWRNSDVWLQDMDYRLNYAQKDSQPTDKNQRLLASNDQSPYPAMAEVGDSIVIRPATLSLTMNGQAEKTPQVSGDSDDWLLKATVKARDPVTGTVLVEKEQGSQQDFPPEQDAWRFQWSFSGSGHAISDRFSFVVSLVHNRGLFEGGNIDADGLINWVQQTTMAEFPAHVALVNHWLSDSAFNNFAQTYQRWQNDGNPLGDDAYAIMQLLTLGHLPVSELGIGLMRIATEDQREAVTGSDGSEWHTDVILSEELFYIPQDVPGTK</sequence>
<proteinExistence type="predicted"/>
<keyword evidence="2" id="KW-1185">Reference proteome</keyword>
<dbReference type="RefSeq" id="WP_119803825.1">
    <property type="nucleotide sequence ID" value="NZ_QYYG01000001.1"/>
</dbReference>
<dbReference type="EMBL" id="QYYG01000001">
    <property type="protein sequence ID" value="RJF58558.1"/>
    <property type="molecule type" value="Genomic_DNA"/>
</dbReference>
<name>A0AA93BYE7_9GAMM</name>